<feature type="domain" description="Glycosyltransferase 2-like" evidence="1">
    <location>
        <begin position="16"/>
        <end position="154"/>
    </location>
</feature>
<proteinExistence type="predicted"/>
<dbReference type="PANTHER" id="PTHR43685:SF3">
    <property type="entry name" value="SLR2126 PROTEIN"/>
    <property type="match status" value="1"/>
</dbReference>
<accession>A0A5C6C0R7</accession>
<dbReference type="GO" id="GO:0016740">
    <property type="term" value="F:transferase activity"/>
    <property type="evidence" value="ECO:0007669"/>
    <property type="project" value="UniProtKB-KW"/>
</dbReference>
<evidence type="ECO:0000313" key="3">
    <source>
        <dbReference type="Proteomes" id="UP000316304"/>
    </source>
</evidence>
<dbReference type="Pfam" id="PF00535">
    <property type="entry name" value="Glycos_transf_2"/>
    <property type="match status" value="1"/>
</dbReference>
<dbReference type="EMBL" id="SJPT01000015">
    <property type="protein sequence ID" value="TWU17106.1"/>
    <property type="molecule type" value="Genomic_DNA"/>
</dbReference>
<sequence>MIPIDRELPLPKPIAIIIPTSKPLDQLQRTLSSLQRTVTDSAEILIIQNGPLSDSHTARSLTDQFASLKIRCLHEATPGLLSGRHRGVQESTSEIISFIDDDIEVGPRWAEAIFQNFNNPDVKLVGGPSTAEYACSVPEWLDAFFHRSPNEQWCTYLSLLELGDQRTEMPPNLIWGLNFSIRRSALLELGGFHPDGVPWNLRRFRGDGESAVTEAARRCNMTAIYDPNVAVTHLIPKTRLTPNYFQRRAHLQGISDSYTQLRNTHLHGAPPTSPPEKNSIRERLSFVVKQQIGLSKNPMNKAIFQTQKAYREGYLYHQRQFQIERVIREWVLRPDYWDYSYPLESKSNETA</sequence>
<dbReference type="InterPro" id="IPR001173">
    <property type="entry name" value="Glyco_trans_2-like"/>
</dbReference>
<protein>
    <submittedName>
        <fullName evidence="2">Putative glycosyl transferase</fullName>
    </submittedName>
</protein>
<dbReference type="CDD" id="cd00761">
    <property type="entry name" value="Glyco_tranf_GTA_type"/>
    <property type="match status" value="1"/>
</dbReference>
<name>A0A5C6C0R7_9BACT</name>
<evidence type="ECO:0000313" key="2">
    <source>
        <dbReference type="EMBL" id="TWU17106.1"/>
    </source>
</evidence>
<reference evidence="2 3" key="1">
    <citation type="submission" date="2019-02" db="EMBL/GenBank/DDBJ databases">
        <title>Deep-cultivation of Planctomycetes and their phenomic and genomic characterization uncovers novel biology.</title>
        <authorList>
            <person name="Wiegand S."/>
            <person name="Jogler M."/>
            <person name="Boedeker C."/>
            <person name="Pinto D."/>
            <person name="Vollmers J."/>
            <person name="Rivas-Marin E."/>
            <person name="Kohn T."/>
            <person name="Peeters S.H."/>
            <person name="Heuer A."/>
            <person name="Rast P."/>
            <person name="Oberbeckmann S."/>
            <person name="Bunk B."/>
            <person name="Jeske O."/>
            <person name="Meyerdierks A."/>
            <person name="Storesund J.E."/>
            <person name="Kallscheuer N."/>
            <person name="Luecker S."/>
            <person name="Lage O.M."/>
            <person name="Pohl T."/>
            <person name="Merkel B.J."/>
            <person name="Hornburger P."/>
            <person name="Mueller R.-W."/>
            <person name="Bruemmer F."/>
            <person name="Labrenz M."/>
            <person name="Spormann A.M."/>
            <person name="Op Den Camp H."/>
            <person name="Overmann J."/>
            <person name="Amann R."/>
            <person name="Jetten M.S.M."/>
            <person name="Mascher T."/>
            <person name="Medema M.H."/>
            <person name="Devos D.P."/>
            <person name="Kaster A.-K."/>
            <person name="Ovreas L."/>
            <person name="Rohde M."/>
            <person name="Galperin M.Y."/>
            <person name="Jogler C."/>
        </authorList>
    </citation>
    <scope>NUCLEOTIDE SEQUENCE [LARGE SCALE GENOMIC DNA]</scope>
    <source>
        <strain evidence="2 3">Pla52o</strain>
    </source>
</reference>
<dbReference type="SUPFAM" id="SSF53448">
    <property type="entry name" value="Nucleotide-diphospho-sugar transferases"/>
    <property type="match status" value="1"/>
</dbReference>
<dbReference type="PANTHER" id="PTHR43685">
    <property type="entry name" value="GLYCOSYLTRANSFERASE"/>
    <property type="match status" value="1"/>
</dbReference>
<dbReference type="InterPro" id="IPR050834">
    <property type="entry name" value="Glycosyltransf_2"/>
</dbReference>
<keyword evidence="2" id="KW-0808">Transferase</keyword>
<dbReference type="InterPro" id="IPR029044">
    <property type="entry name" value="Nucleotide-diphossugar_trans"/>
</dbReference>
<organism evidence="2 3">
    <name type="scientific">Novipirellula galeiformis</name>
    <dbReference type="NCBI Taxonomy" id="2528004"/>
    <lineage>
        <taxon>Bacteria</taxon>
        <taxon>Pseudomonadati</taxon>
        <taxon>Planctomycetota</taxon>
        <taxon>Planctomycetia</taxon>
        <taxon>Pirellulales</taxon>
        <taxon>Pirellulaceae</taxon>
        <taxon>Novipirellula</taxon>
    </lineage>
</organism>
<comment type="caution">
    <text evidence="2">The sequence shown here is derived from an EMBL/GenBank/DDBJ whole genome shotgun (WGS) entry which is preliminary data.</text>
</comment>
<gene>
    <name evidence="2" type="ORF">Pla52o_54440</name>
</gene>
<dbReference type="Proteomes" id="UP000316304">
    <property type="component" value="Unassembled WGS sequence"/>
</dbReference>
<dbReference type="AlphaFoldDB" id="A0A5C6C0R7"/>
<keyword evidence="3" id="KW-1185">Reference proteome</keyword>
<dbReference type="Gene3D" id="3.90.550.10">
    <property type="entry name" value="Spore Coat Polysaccharide Biosynthesis Protein SpsA, Chain A"/>
    <property type="match status" value="1"/>
</dbReference>
<evidence type="ECO:0000259" key="1">
    <source>
        <dbReference type="Pfam" id="PF00535"/>
    </source>
</evidence>